<accession>A0A432X8Q7</accession>
<dbReference type="EMBL" id="PIPQ01000001">
    <property type="protein sequence ID" value="RUO43704.1"/>
    <property type="molecule type" value="Genomic_DNA"/>
</dbReference>
<dbReference type="NCBIfam" id="NF038214">
    <property type="entry name" value="IS21_help_AAA"/>
    <property type="match status" value="1"/>
</dbReference>
<dbReference type="InterPro" id="IPR003593">
    <property type="entry name" value="AAA+_ATPase"/>
</dbReference>
<dbReference type="InterPro" id="IPR027417">
    <property type="entry name" value="P-loop_NTPase"/>
</dbReference>
<evidence type="ECO:0000259" key="4">
    <source>
        <dbReference type="SMART" id="SM00382"/>
    </source>
</evidence>
<dbReference type="InterPro" id="IPR002611">
    <property type="entry name" value="IstB_ATP-bd"/>
</dbReference>
<dbReference type="GO" id="GO:0006260">
    <property type="term" value="P:DNA replication"/>
    <property type="evidence" value="ECO:0007669"/>
    <property type="project" value="TreeGrafter"/>
</dbReference>
<evidence type="ECO:0000256" key="3">
    <source>
        <dbReference type="ARBA" id="ARBA00022840"/>
    </source>
</evidence>
<gene>
    <name evidence="5" type="ORF">CWE15_00435</name>
</gene>
<sequence length="252" mass="28439">MDKATASLPLMLKQLRLGSIRELWQTMAEKAIHEQWSPQQYLAELCSAELASREDKRLQRHLRESKLPAGKHLSGFNFNAIEGVNKAQVHDLIDRPSWVKQGANILLFGASGVGKTHIASSIGYGLIEAGIRVKFSSATALVQHLQQAKQELKLEYALLKLDKYAVLIVDDIGYIRKTEQETSVLFELIAHRYERCSMIITSNQSFEDWDTLFDDSSMTIAAIDRLVHHATIIQCLGESYRRKASLKTKEEG</sequence>
<protein>
    <recommendedName>
        <fullName evidence="4">AAA+ ATPase domain-containing protein</fullName>
    </recommendedName>
</protein>
<dbReference type="PANTHER" id="PTHR30050">
    <property type="entry name" value="CHROMOSOMAL REPLICATION INITIATOR PROTEIN DNAA"/>
    <property type="match status" value="1"/>
</dbReference>
<comment type="caution">
    <text evidence="5">The sequence shown here is derived from an EMBL/GenBank/DDBJ whole genome shotgun (WGS) entry which is preliminary data.</text>
</comment>
<dbReference type="PIRSF" id="PIRSF003073">
    <property type="entry name" value="DNAC_TnpB_IstB"/>
    <property type="match status" value="1"/>
</dbReference>
<dbReference type="PANTHER" id="PTHR30050:SF4">
    <property type="entry name" value="ATP-BINDING PROTEIN RV3427C IN INSERTION SEQUENCE-RELATED"/>
    <property type="match status" value="1"/>
</dbReference>
<dbReference type="SUPFAM" id="SSF52540">
    <property type="entry name" value="P-loop containing nucleoside triphosphate hydrolases"/>
    <property type="match status" value="1"/>
</dbReference>
<keyword evidence="6" id="KW-1185">Reference proteome</keyword>
<comment type="similarity">
    <text evidence="1">Belongs to the IS21/IS1162 putative ATP-binding protein family.</text>
</comment>
<dbReference type="InterPro" id="IPR047661">
    <property type="entry name" value="IstB"/>
</dbReference>
<proteinExistence type="inferred from homology"/>
<keyword evidence="2" id="KW-0547">Nucleotide-binding</keyword>
<dbReference type="GO" id="GO:0005524">
    <property type="term" value="F:ATP binding"/>
    <property type="evidence" value="ECO:0007669"/>
    <property type="project" value="UniProtKB-KW"/>
</dbReference>
<evidence type="ECO:0000256" key="1">
    <source>
        <dbReference type="ARBA" id="ARBA00008059"/>
    </source>
</evidence>
<dbReference type="Proteomes" id="UP000286976">
    <property type="component" value="Unassembled WGS sequence"/>
</dbReference>
<evidence type="ECO:0000313" key="6">
    <source>
        <dbReference type="Proteomes" id="UP000286976"/>
    </source>
</evidence>
<dbReference type="SMART" id="SM00382">
    <property type="entry name" value="AAA"/>
    <property type="match status" value="1"/>
</dbReference>
<reference evidence="5 6" key="1">
    <citation type="journal article" date="2011" name="Front. Microbiol.">
        <title>Genomic signatures of strain selection and enhancement in Bacillus atrophaeus var. globigii, a historical biowarfare simulant.</title>
        <authorList>
            <person name="Gibbons H.S."/>
            <person name="Broomall S.M."/>
            <person name="McNew L.A."/>
            <person name="Daligault H."/>
            <person name="Chapman C."/>
            <person name="Bruce D."/>
            <person name="Karavis M."/>
            <person name="Krepps M."/>
            <person name="McGregor P.A."/>
            <person name="Hong C."/>
            <person name="Park K.H."/>
            <person name="Akmal A."/>
            <person name="Feldman A."/>
            <person name="Lin J.S."/>
            <person name="Chang W.E."/>
            <person name="Higgs B.W."/>
            <person name="Demirev P."/>
            <person name="Lindquist J."/>
            <person name="Liem A."/>
            <person name="Fochler E."/>
            <person name="Read T.D."/>
            <person name="Tapia R."/>
            <person name="Johnson S."/>
            <person name="Bishop-Lilly K.A."/>
            <person name="Detter C."/>
            <person name="Han C."/>
            <person name="Sozhamannan S."/>
            <person name="Rosenzweig C.N."/>
            <person name="Skowronski E.W."/>
        </authorList>
    </citation>
    <scope>NUCLEOTIDE SEQUENCE [LARGE SCALE GENOMIC DNA]</scope>
    <source>
        <strain evidence="5 6">AIT1</strain>
    </source>
</reference>
<evidence type="ECO:0000256" key="2">
    <source>
        <dbReference type="ARBA" id="ARBA00022741"/>
    </source>
</evidence>
<dbReference type="CDD" id="cd00009">
    <property type="entry name" value="AAA"/>
    <property type="match status" value="1"/>
</dbReference>
<evidence type="ECO:0000313" key="5">
    <source>
        <dbReference type="EMBL" id="RUO43704.1"/>
    </source>
</evidence>
<feature type="domain" description="AAA+ ATPase" evidence="4">
    <location>
        <begin position="101"/>
        <end position="234"/>
    </location>
</feature>
<dbReference type="Gene3D" id="3.40.50.300">
    <property type="entry name" value="P-loop containing nucleotide triphosphate hydrolases"/>
    <property type="match status" value="1"/>
</dbReference>
<keyword evidence="3" id="KW-0067">ATP-binding</keyword>
<dbReference type="InterPro" id="IPR028350">
    <property type="entry name" value="DNAC/IstB-like"/>
</dbReference>
<dbReference type="AlphaFoldDB" id="A0A432X8Q7"/>
<dbReference type="Pfam" id="PF01695">
    <property type="entry name" value="IstB_IS21"/>
    <property type="match status" value="1"/>
</dbReference>
<organism evidence="5 6">
    <name type="scientific">Aliidiomarina taiwanensis</name>
    <dbReference type="NCBI Taxonomy" id="946228"/>
    <lineage>
        <taxon>Bacteria</taxon>
        <taxon>Pseudomonadati</taxon>
        <taxon>Pseudomonadota</taxon>
        <taxon>Gammaproteobacteria</taxon>
        <taxon>Alteromonadales</taxon>
        <taxon>Idiomarinaceae</taxon>
        <taxon>Aliidiomarina</taxon>
    </lineage>
</organism>
<dbReference type="RefSeq" id="WP_126756097.1">
    <property type="nucleotide sequence ID" value="NZ_PIPQ01000001.1"/>
</dbReference>
<dbReference type="OrthoDB" id="9773429at2"/>
<name>A0A432X8Q7_9GAMM</name>